<organism evidence="1 2">
    <name type="scientific">Candidatus Acidiferrum panamense</name>
    <dbReference type="NCBI Taxonomy" id="2741543"/>
    <lineage>
        <taxon>Bacteria</taxon>
        <taxon>Pseudomonadati</taxon>
        <taxon>Acidobacteriota</taxon>
        <taxon>Terriglobia</taxon>
        <taxon>Candidatus Acidiferrales</taxon>
        <taxon>Candidatus Acidiferrum</taxon>
    </lineage>
</organism>
<name>A0A7V8NRX5_9BACT</name>
<proteinExistence type="predicted"/>
<dbReference type="AlphaFoldDB" id="A0A7V8NRX5"/>
<evidence type="ECO:0000313" key="1">
    <source>
        <dbReference type="EMBL" id="MBA0086080.1"/>
    </source>
</evidence>
<dbReference type="Proteomes" id="UP000567293">
    <property type="component" value="Unassembled WGS sequence"/>
</dbReference>
<dbReference type="EMBL" id="JACDQQ010001347">
    <property type="protein sequence ID" value="MBA0086080.1"/>
    <property type="molecule type" value="Genomic_DNA"/>
</dbReference>
<dbReference type="Pfam" id="PF13376">
    <property type="entry name" value="OmdA"/>
    <property type="match status" value="1"/>
</dbReference>
<keyword evidence="2" id="KW-1185">Reference proteome</keyword>
<gene>
    <name evidence="1" type="ORF">HRJ53_13915</name>
</gene>
<reference evidence="1" key="1">
    <citation type="submission" date="2020-06" db="EMBL/GenBank/DDBJ databases">
        <title>Legume-microbial interactions unlock mineral nutrients during tropical forest succession.</title>
        <authorList>
            <person name="Epihov D.Z."/>
        </authorList>
    </citation>
    <scope>NUCLEOTIDE SEQUENCE [LARGE SCALE GENOMIC DNA]</scope>
    <source>
        <strain evidence="1">Pan2503</strain>
    </source>
</reference>
<comment type="caution">
    <text evidence="1">The sequence shown here is derived from an EMBL/GenBank/DDBJ whole genome shotgun (WGS) entry which is preliminary data.</text>
</comment>
<accession>A0A7V8NRX5</accession>
<evidence type="ECO:0000313" key="2">
    <source>
        <dbReference type="Proteomes" id="UP000567293"/>
    </source>
</evidence>
<sequence>MTTTPLMTFRNRREWRAWLAKHHASSAGVWLVFYKRHTGVTSIPHEDTVREALCFGWIDSLIKRLDDDRYVLKFTPRQATSKWSHINRKRWAELKAAGLLTPAGLAAAPTGNTYAPRPLVPDLPVFIAKALKTNHKAWKFFRQLAATHRRQFVVWIFMAKRVETREKRIRESIRLLAAGQKLGLK</sequence>
<protein>
    <submittedName>
        <fullName evidence="1">YdeI/OmpD-associated family protein</fullName>
    </submittedName>
</protein>